<organism evidence="2 3">
    <name type="scientific">Strongylus vulgaris</name>
    <name type="common">Blood worm</name>
    <dbReference type="NCBI Taxonomy" id="40348"/>
    <lineage>
        <taxon>Eukaryota</taxon>
        <taxon>Metazoa</taxon>
        <taxon>Ecdysozoa</taxon>
        <taxon>Nematoda</taxon>
        <taxon>Chromadorea</taxon>
        <taxon>Rhabditida</taxon>
        <taxon>Rhabditina</taxon>
        <taxon>Rhabditomorpha</taxon>
        <taxon>Strongyloidea</taxon>
        <taxon>Strongylidae</taxon>
        <taxon>Strongylus</taxon>
    </lineage>
</organism>
<accession>A0A3P7IIZ7</accession>
<evidence type="ECO:0000313" key="2">
    <source>
        <dbReference type="EMBL" id="VDM66809.1"/>
    </source>
</evidence>
<sequence length="120" mass="11694">MAVADVNQCQTTLDCSEGKVCAYSTFTSRNICVDPASVTVGGNVGSQPGANPTVGGNVGSGSGTKPTIGGNVGSGTGANPTIGGNIGSAVAYINNGISPRSYAKFPIEADPNSILNGGSK</sequence>
<feature type="region of interest" description="Disordered" evidence="1">
    <location>
        <begin position="43"/>
        <end position="77"/>
    </location>
</feature>
<evidence type="ECO:0000313" key="3">
    <source>
        <dbReference type="Proteomes" id="UP000270094"/>
    </source>
</evidence>
<proteinExistence type="predicted"/>
<gene>
    <name evidence="2" type="ORF">SVUK_LOCUS1807</name>
</gene>
<dbReference type="Proteomes" id="UP000270094">
    <property type="component" value="Unassembled WGS sequence"/>
</dbReference>
<dbReference type="AlphaFoldDB" id="A0A3P7IIZ7"/>
<reference evidence="2 3" key="1">
    <citation type="submission" date="2018-11" db="EMBL/GenBank/DDBJ databases">
        <authorList>
            <consortium name="Pathogen Informatics"/>
        </authorList>
    </citation>
    <scope>NUCLEOTIDE SEQUENCE [LARGE SCALE GENOMIC DNA]</scope>
</reference>
<name>A0A3P7IIZ7_STRVU</name>
<dbReference type="OrthoDB" id="10519999at2759"/>
<protein>
    <submittedName>
        <fullName evidence="2">Uncharacterized protein</fullName>
    </submittedName>
</protein>
<dbReference type="EMBL" id="UYYB01003788">
    <property type="protein sequence ID" value="VDM66809.1"/>
    <property type="molecule type" value="Genomic_DNA"/>
</dbReference>
<keyword evidence="3" id="KW-1185">Reference proteome</keyword>
<evidence type="ECO:0000256" key="1">
    <source>
        <dbReference type="SAM" id="MobiDB-lite"/>
    </source>
</evidence>